<reference evidence="1 2" key="1">
    <citation type="journal article" date="2016" name="Nat. Commun.">
        <title>Thousands of microbial genomes shed light on interconnected biogeochemical processes in an aquifer system.</title>
        <authorList>
            <person name="Anantharaman K."/>
            <person name="Brown C.T."/>
            <person name="Hug L.A."/>
            <person name="Sharon I."/>
            <person name="Castelle C.J."/>
            <person name="Probst A.J."/>
            <person name="Thomas B.C."/>
            <person name="Singh A."/>
            <person name="Wilkins M.J."/>
            <person name="Karaoz U."/>
            <person name="Brodie E.L."/>
            <person name="Williams K.H."/>
            <person name="Hubbard S.S."/>
            <person name="Banfield J.F."/>
        </authorList>
    </citation>
    <scope>NUCLEOTIDE SEQUENCE [LARGE SCALE GENOMIC DNA]</scope>
</reference>
<dbReference type="Pfam" id="PF00132">
    <property type="entry name" value="Hexapep"/>
    <property type="match status" value="1"/>
</dbReference>
<organism evidence="1 2">
    <name type="scientific">Candidatus Sungbacteria bacterium RIFCSPLOWO2_01_FULL_47_10</name>
    <dbReference type="NCBI Taxonomy" id="1802276"/>
    <lineage>
        <taxon>Bacteria</taxon>
        <taxon>Candidatus Sungiibacteriota</taxon>
    </lineage>
</organism>
<evidence type="ECO:0000313" key="2">
    <source>
        <dbReference type="Proteomes" id="UP000177982"/>
    </source>
</evidence>
<dbReference type="PANTHER" id="PTHR23416">
    <property type="entry name" value="SIALIC ACID SYNTHASE-RELATED"/>
    <property type="match status" value="1"/>
</dbReference>
<dbReference type="InterPro" id="IPR011004">
    <property type="entry name" value="Trimer_LpxA-like_sf"/>
</dbReference>
<evidence type="ECO:0008006" key="3">
    <source>
        <dbReference type="Google" id="ProtNLM"/>
    </source>
</evidence>
<dbReference type="Proteomes" id="UP000177982">
    <property type="component" value="Unassembled WGS sequence"/>
</dbReference>
<protein>
    <recommendedName>
        <fullName evidence="3">Acetyltransferase</fullName>
    </recommendedName>
</protein>
<dbReference type="Gene3D" id="2.160.10.10">
    <property type="entry name" value="Hexapeptide repeat proteins"/>
    <property type="match status" value="1"/>
</dbReference>
<accession>A0A1G2L6L7</accession>
<name>A0A1G2L6L7_9BACT</name>
<dbReference type="AlphaFoldDB" id="A0A1G2L6L7"/>
<comment type="caution">
    <text evidence="1">The sequence shown here is derived from an EMBL/GenBank/DDBJ whole genome shotgun (WGS) entry which is preliminary data.</text>
</comment>
<dbReference type="CDD" id="cd04647">
    <property type="entry name" value="LbH_MAT_like"/>
    <property type="match status" value="1"/>
</dbReference>
<proteinExistence type="predicted"/>
<dbReference type="SUPFAM" id="SSF51161">
    <property type="entry name" value="Trimeric LpxA-like enzymes"/>
    <property type="match status" value="1"/>
</dbReference>
<evidence type="ECO:0000313" key="1">
    <source>
        <dbReference type="EMBL" id="OHA07303.1"/>
    </source>
</evidence>
<gene>
    <name evidence="1" type="ORF">A2934_00435</name>
</gene>
<dbReference type="InterPro" id="IPR051159">
    <property type="entry name" value="Hexapeptide_acetyltransf"/>
</dbReference>
<sequence>MVRYGEARIFFKVRRLLYKQVLKRVGISLFVSPGVFLNEPENMVIGDNVSIQHFCFISAYGGVKIGSDVSIAMGTKIFSSSHPYSDPEIKIKYGKLIRNPVEIGNNVWLGAGVIITGGMRVGSGVVVGAGSVVTKDLKDDGVYAGVPAKFIKSRFSK</sequence>
<dbReference type="InterPro" id="IPR001451">
    <property type="entry name" value="Hexapep"/>
</dbReference>
<dbReference type="EMBL" id="MHQO01000012">
    <property type="protein sequence ID" value="OHA07303.1"/>
    <property type="molecule type" value="Genomic_DNA"/>
</dbReference>